<sequence length="160" mass="18413">MPLSNITPKFVLITLVYDDNESFSSSDTFALSNHTRLTQAEIEFEIEPLFRFATYDYGKYPKSSFIPNKYGLPTLSQVEFDILEDDRDNPYHAISNVNFTNETIAPIGNDISIVLDAYKQGGIKEYHEKYLTCVNGLRCEYKHRLTMLDKLAQNIQNDPQ</sequence>
<dbReference type="EMBL" id="NPIB01000020">
    <property type="protein sequence ID" value="PLC57070.1"/>
    <property type="molecule type" value="Genomic_DNA"/>
</dbReference>
<evidence type="ECO:0000313" key="1">
    <source>
        <dbReference type="EMBL" id="PLC57070.1"/>
    </source>
</evidence>
<name>A0A2N4UPW7_9GAMM</name>
<protein>
    <submittedName>
        <fullName evidence="1">Uncharacterized protein</fullName>
    </submittedName>
</protein>
<proteinExistence type="predicted"/>
<dbReference type="AlphaFoldDB" id="A0A2N4UPW7"/>
<gene>
    <name evidence="1" type="ORF">CIK00_14905</name>
</gene>
<evidence type="ECO:0000313" key="2">
    <source>
        <dbReference type="Proteomes" id="UP000234420"/>
    </source>
</evidence>
<organism evidence="1 2">
    <name type="scientific">Photobacterium carnosum</name>
    <dbReference type="NCBI Taxonomy" id="2023717"/>
    <lineage>
        <taxon>Bacteria</taxon>
        <taxon>Pseudomonadati</taxon>
        <taxon>Pseudomonadota</taxon>
        <taxon>Gammaproteobacteria</taxon>
        <taxon>Vibrionales</taxon>
        <taxon>Vibrionaceae</taxon>
        <taxon>Photobacterium</taxon>
    </lineage>
</organism>
<dbReference type="Proteomes" id="UP000234420">
    <property type="component" value="Unassembled WGS sequence"/>
</dbReference>
<keyword evidence="2" id="KW-1185">Reference proteome</keyword>
<accession>A0A2N4UPW7</accession>
<reference evidence="1 2" key="1">
    <citation type="journal article" date="2018" name="Syst. Appl. Microbiol.">
        <title>Photobacterium carnosum sp. nov., isolated from spoiled modified atmosphere packaged poultry meat.</title>
        <authorList>
            <person name="Hilgarth M."/>
            <person name="Fuertes S."/>
            <person name="Ehrmann M."/>
            <person name="Vogel R.F."/>
        </authorList>
    </citation>
    <scope>NUCLEOTIDE SEQUENCE [LARGE SCALE GENOMIC DNA]</scope>
    <source>
        <strain evidence="1 2">TMW 2.2021</strain>
    </source>
</reference>
<dbReference type="RefSeq" id="WP_065208242.1">
    <property type="nucleotide sequence ID" value="NZ_JABJXE010000015.1"/>
</dbReference>
<comment type="caution">
    <text evidence="1">The sequence shown here is derived from an EMBL/GenBank/DDBJ whole genome shotgun (WGS) entry which is preliminary data.</text>
</comment>